<evidence type="ECO:0008006" key="2">
    <source>
        <dbReference type="Google" id="ProtNLM"/>
    </source>
</evidence>
<dbReference type="Pfam" id="PF05045">
    <property type="entry name" value="RgpF"/>
    <property type="match status" value="1"/>
</dbReference>
<organism evidence="1">
    <name type="scientific">viral metagenome</name>
    <dbReference type="NCBI Taxonomy" id="1070528"/>
    <lineage>
        <taxon>unclassified sequences</taxon>
        <taxon>metagenomes</taxon>
        <taxon>organismal metagenomes</taxon>
    </lineage>
</organism>
<dbReference type="EMBL" id="MN739966">
    <property type="protein sequence ID" value="QHT80228.1"/>
    <property type="molecule type" value="Genomic_DNA"/>
</dbReference>
<accession>A0A6C0HHW7</accession>
<evidence type="ECO:0000313" key="1">
    <source>
        <dbReference type="EMBL" id="QHT80228.1"/>
    </source>
</evidence>
<dbReference type="InterPro" id="IPR007739">
    <property type="entry name" value="RgpF"/>
</dbReference>
<name>A0A6C0HHW7_9ZZZZ</name>
<proteinExistence type="predicted"/>
<protein>
    <recommendedName>
        <fullName evidence="2">Glycosyltransferase</fullName>
    </recommendedName>
</protein>
<sequence length="236" mass="27705">MTRTLVLFVFHVVNDRVTSFIRNAIFYDDNIDFVVISNDKNNVFEVPSYVKTFHRENIGYDFGGWSEVLLKNNLYENYDTFIFCNSSIIGPFMNNPTAKWTDIYLNELKHVKLTGSTINTISEPMTKAHVQSYIFAMDKNTLEYLIKCEIFSNTNIAKTFEEAIWNKEVLMSRKVIENGWNIGSLLLQYNGVDFTFRNKQPHDYTNVKFYGDIMYPHYEGKLWDRNQLVFIKGNRG</sequence>
<dbReference type="AlphaFoldDB" id="A0A6C0HHW7"/>
<reference evidence="1" key="1">
    <citation type="journal article" date="2020" name="Nature">
        <title>Giant virus diversity and host interactions through global metagenomics.</title>
        <authorList>
            <person name="Schulz F."/>
            <person name="Roux S."/>
            <person name="Paez-Espino D."/>
            <person name="Jungbluth S."/>
            <person name="Walsh D.A."/>
            <person name="Denef V.J."/>
            <person name="McMahon K.D."/>
            <person name="Konstantinidis K.T."/>
            <person name="Eloe-Fadrosh E.A."/>
            <person name="Kyrpides N.C."/>
            <person name="Woyke T."/>
        </authorList>
    </citation>
    <scope>NUCLEOTIDE SEQUENCE</scope>
    <source>
        <strain evidence="1">GVMAG-M-3300023184-120</strain>
    </source>
</reference>